<feature type="transmembrane region" description="Helical" evidence="1">
    <location>
        <begin position="120"/>
        <end position="140"/>
    </location>
</feature>
<keyword evidence="1" id="KW-1133">Transmembrane helix</keyword>
<keyword evidence="1" id="KW-0472">Membrane</keyword>
<dbReference type="RefSeq" id="WP_379534830.1">
    <property type="nucleotide sequence ID" value="NZ_JBHSBI010000039.1"/>
</dbReference>
<sequence>MEVQSYQQRAVPVPLRLLVPGLVVLLALYAVLPVMMTVDRAATGASIMRNTPALSPADLDVAVAAALAYTIVLHVVSAVLALWFTLKTVRGRRWARIALTAFLVLLTLGSLNSVTAGAEYLWAVISTDAVQLAMIALLWLPASARRFFAAG</sequence>
<protein>
    <recommendedName>
        <fullName evidence="4">DUF2569 domain-containing protein</fullName>
    </recommendedName>
</protein>
<feature type="transmembrane region" description="Helical" evidence="1">
    <location>
        <begin position="97"/>
        <end position="114"/>
    </location>
</feature>
<evidence type="ECO:0008006" key="4">
    <source>
        <dbReference type="Google" id="ProtNLM"/>
    </source>
</evidence>
<organism evidence="2 3">
    <name type="scientific">Nonomuraea purpurea</name>
    <dbReference type="NCBI Taxonomy" id="1849276"/>
    <lineage>
        <taxon>Bacteria</taxon>
        <taxon>Bacillati</taxon>
        <taxon>Actinomycetota</taxon>
        <taxon>Actinomycetes</taxon>
        <taxon>Streptosporangiales</taxon>
        <taxon>Streptosporangiaceae</taxon>
        <taxon>Nonomuraea</taxon>
    </lineage>
</organism>
<comment type="caution">
    <text evidence="2">The sequence shown here is derived from an EMBL/GenBank/DDBJ whole genome shotgun (WGS) entry which is preliminary data.</text>
</comment>
<dbReference type="EMBL" id="JBHSBI010000039">
    <property type="protein sequence ID" value="MFC4015011.1"/>
    <property type="molecule type" value="Genomic_DNA"/>
</dbReference>
<feature type="transmembrane region" description="Helical" evidence="1">
    <location>
        <begin position="61"/>
        <end position="85"/>
    </location>
</feature>
<reference evidence="3" key="1">
    <citation type="journal article" date="2019" name="Int. J. Syst. Evol. Microbiol.">
        <title>The Global Catalogue of Microorganisms (GCM) 10K type strain sequencing project: providing services to taxonomists for standard genome sequencing and annotation.</title>
        <authorList>
            <consortium name="The Broad Institute Genomics Platform"/>
            <consortium name="The Broad Institute Genome Sequencing Center for Infectious Disease"/>
            <person name="Wu L."/>
            <person name="Ma J."/>
        </authorList>
    </citation>
    <scope>NUCLEOTIDE SEQUENCE [LARGE SCALE GENOMIC DNA]</scope>
    <source>
        <strain evidence="3">TBRC 1276</strain>
    </source>
</reference>
<accession>A0ABV8GQ63</accession>
<feature type="transmembrane region" description="Helical" evidence="1">
    <location>
        <begin position="12"/>
        <end position="32"/>
    </location>
</feature>
<evidence type="ECO:0000313" key="3">
    <source>
        <dbReference type="Proteomes" id="UP001595851"/>
    </source>
</evidence>
<proteinExistence type="predicted"/>
<keyword evidence="1" id="KW-0812">Transmembrane</keyword>
<keyword evidence="3" id="KW-1185">Reference proteome</keyword>
<gene>
    <name evidence="2" type="ORF">ACFOY2_47900</name>
</gene>
<name>A0ABV8GQ63_9ACTN</name>
<dbReference type="Proteomes" id="UP001595851">
    <property type="component" value="Unassembled WGS sequence"/>
</dbReference>
<evidence type="ECO:0000256" key="1">
    <source>
        <dbReference type="SAM" id="Phobius"/>
    </source>
</evidence>
<evidence type="ECO:0000313" key="2">
    <source>
        <dbReference type="EMBL" id="MFC4015011.1"/>
    </source>
</evidence>